<dbReference type="GO" id="GO:0006673">
    <property type="term" value="P:inositol phosphoceramide metabolic process"/>
    <property type="evidence" value="ECO:0007669"/>
    <property type="project" value="InterPro"/>
</dbReference>
<feature type="region of interest" description="Disordered" evidence="1">
    <location>
        <begin position="227"/>
        <end position="337"/>
    </location>
</feature>
<dbReference type="InterPro" id="IPR013862">
    <property type="entry name" value="Kei1"/>
</dbReference>
<sequence length="337" mass="36208">MKLTLRQEWRLRPFSSFLGYYDIKIGVTCAILFAVLNKVAGVYGLISVLTGAGVTAAQLSLYIYSVLGLVAFAWGLKAVGQEDPKNTLYFAHVFFADHIIGTAWTVFFAVVWWVYTPHDGRRDIQSAAQREIMEAGGGGVTNMTEAERAAAAGVLWDQEKGTAATVIILGWLSKIYFALLIYSYAVHLRKGSYRALPRSRPTGSPYAGVATLPDEEEDPEDFYLLPVRGPPTSAHAHTPSGSSISSFADFVSAPGRARRGPKGVRKPSALNPANAKGDDEVDEVLFDEDELAAGALTKGSTDAESASGSGGRESPDDDQVYTPGGTASRRPSRAVRP</sequence>
<protein>
    <recommendedName>
        <fullName evidence="5">DUF1753-domain-containing protein</fullName>
    </recommendedName>
</protein>
<keyword evidence="2" id="KW-0812">Transmembrane</keyword>
<keyword evidence="2" id="KW-1133">Transmembrane helix</keyword>
<dbReference type="PANTHER" id="PTHR28077">
    <property type="entry name" value="INOSITOL PHOSPHORYLCERAMIDE SYNTHASE REGULATORY SUBUNIT KEI1"/>
    <property type="match status" value="1"/>
</dbReference>
<keyword evidence="4" id="KW-1185">Reference proteome</keyword>
<comment type="caution">
    <text evidence="3">The sequence shown here is derived from an EMBL/GenBank/DDBJ whole genome shotgun (WGS) entry which is preliminary data.</text>
</comment>
<dbReference type="EMBL" id="BPQB01000020">
    <property type="protein sequence ID" value="GJE91234.1"/>
    <property type="molecule type" value="Genomic_DNA"/>
</dbReference>
<evidence type="ECO:0000256" key="2">
    <source>
        <dbReference type="SAM" id="Phobius"/>
    </source>
</evidence>
<name>A0A9P3GCB5_9APHY</name>
<dbReference type="AlphaFoldDB" id="A0A9P3GCB5"/>
<reference evidence="3 4" key="1">
    <citation type="submission" date="2021-08" db="EMBL/GenBank/DDBJ databases">
        <title>Draft Genome Sequence of Phanerochaete sordida strain YK-624.</title>
        <authorList>
            <person name="Mori T."/>
            <person name="Dohra H."/>
            <person name="Suzuki T."/>
            <person name="Kawagishi H."/>
            <person name="Hirai H."/>
        </authorList>
    </citation>
    <scope>NUCLEOTIDE SEQUENCE [LARGE SCALE GENOMIC DNA]</scope>
    <source>
        <strain evidence="3 4">YK-624</strain>
    </source>
</reference>
<feature type="compositionally biased region" description="Basic residues" evidence="1">
    <location>
        <begin position="256"/>
        <end position="265"/>
    </location>
</feature>
<dbReference type="GO" id="GO:0000139">
    <property type="term" value="C:Golgi membrane"/>
    <property type="evidence" value="ECO:0007669"/>
    <property type="project" value="TreeGrafter"/>
</dbReference>
<evidence type="ECO:0000313" key="3">
    <source>
        <dbReference type="EMBL" id="GJE91234.1"/>
    </source>
</evidence>
<feature type="transmembrane region" description="Helical" evidence="2">
    <location>
        <begin position="88"/>
        <end position="115"/>
    </location>
</feature>
<proteinExistence type="predicted"/>
<dbReference type="OrthoDB" id="3338076at2759"/>
<dbReference type="Pfam" id="PF08552">
    <property type="entry name" value="Kei1"/>
    <property type="match status" value="1"/>
</dbReference>
<dbReference type="PANTHER" id="PTHR28077:SF1">
    <property type="entry name" value="INOSITOL PHOSPHORYLCERAMIDE SYNTHASE REGULATORY SUBUNIT KEI1"/>
    <property type="match status" value="1"/>
</dbReference>
<dbReference type="GO" id="GO:0070917">
    <property type="term" value="F:inositol phosphoceramide synthase regulator activity"/>
    <property type="evidence" value="ECO:0007669"/>
    <property type="project" value="InterPro"/>
</dbReference>
<feature type="transmembrane region" description="Helical" evidence="2">
    <location>
        <begin position="21"/>
        <end position="46"/>
    </location>
</feature>
<evidence type="ECO:0008006" key="5">
    <source>
        <dbReference type="Google" id="ProtNLM"/>
    </source>
</evidence>
<evidence type="ECO:0000313" key="4">
    <source>
        <dbReference type="Proteomes" id="UP000703269"/>
    </source>
</evidence>
<feature type="transmembrane region" description="Helical" evidence="2">
    <location>
        <begin position="163"/>
        <end position="185"/>
    </location>
</feature>
<gene>
    <name evidence="3" type="ORF">PsYK624_073830</name>
</gene>
<accession>A0A9P3GCB5</accession>
<feature type="transmembrane region" description="Helical" evidence="2">
    <location>
        <begin position="52"/>
        <end position="76"/>
    </location>
</feature>
<evidence type="ECO:0000256" key="1">
    <source>
        <dbReference type="SAM" id="MobiDB-lite"/>
    </source>
</evidence>
<keyword evidence="2" id="KW-0472">Membrane</keyword>
<organism evidence="3 4">
    <name type="scientific">Phanerochaete sordida</name>
    <dbReference type="NCBI Taxonomy" id="48140"/>
    <lineage>
        <taxon>Eukaryota</taxon>
        <taxon>Fungi</taxon>
        <taxon>Dikarya</taxon>
        <taxon>Basidiomycota</taxon>
        <taxon>Agaricomycotina</taxon>
        <taxon>Agaricomycetes</taxon>
        <taxon>Polyporales</taxon>
        <taxon>Phanerochaetaceae</taxon>
        <taxon>Phanerochaete</taxon>
    </lineage>
</organism>
<dbReference type="GO" id="GO:0070916">
    <property type="term" value="C:inositol phosphoceramide synthase complex"/>
    <property type="evidence" value="ECO:0007669"/>
    <property type="project" value="TreeGrafter"/>
</dbReference>
<feature type="compositionally biased region" description="Acidic residues" evidence="1">
    <location>
        <begin position="279"/>
        <end position="291"/>
    </location>
</feature>
<dbReference type="Proteomes" id="UP000703269">
    <property type="component" value="Unassembled WGS sequence"/>
</dbReference>